<dbReference type="GO" id="GO:0004639">
    <property type="term" value="F:phosphoribosylaminoimidazolesuccinocarboxamide synthase activity"/>
    <property type="evidence" value="ECO:0007669"/>
    <property type="project" value="UniProtKB-EC"/>
</dbReference>
<evidence type="ECO:0000256" key="4">
    <source>
        <dbReference type="ARBA" id="ARBA00016460"/>
    </source>
</evidence>
<evidence type="ECO:0000256" key="8">
    <source>
        <dbReference type="ARBA" id="ARBA00022840"/>
    </source>
</evidence>
<dbReference type="AlphaFoldDB" id="A0A0C3QSF3"/>
<dbReference type="FunFam" id="3.30.470.20:FF:000015">
    <property type="entry name" value="Phosphoribosylaminoimidazole-succinocarboxamide synthase"/>
    <property type="match status" value="1"/>
</dbReference>
<dbReference type="HOGENOM" id="CLU_045637_0_0_1"/>
<evidence type="ECO:0000256" key="7">
    <source>
        <dbReference type="ARBA" id="ARBA00022755"/>
    </source>
</evidence>
<dbReference type="Gene3D" id="3.30.200.20">
    <property type="entry name" value="Phosphorylase Kinase, domain 1"/>
    <property type="match status" value="1"/>
</dbReference>
<dbReference type="SUPFAM" id="SSF56104">
    <property type="entry name" value="SAICAR synthase-like"/>
    <property type="match status" value="1"/>
</dbReference>
<evidence type="ECO:0000259" key="10">
    <source>
        <dbReference type="Pfam" id="PF01259"/>
    </source>
</evidence>
<evidence type="ECO:0000256" key="1">
    <source>
        <dbReference type="ARBA" id="ARBA00004672"/>
    </source>
</evidence>
<dbReference type="GO" id="GO:0006189">
    <property type="term" value="P:'de novo' IMP biosynthetic process"/>
    <property type="evidence" value="ECO:0007669"/>
    <property type="project" value="UniProtKB-UniPathway"/>
</dbReference>
<dbReference type="EC" id="6.3.2.6" evidence="3"/>
<evidence type="ECO:0000256" key="2">
    <source>
        <dbReference type="ARBA" id="ARBA00010190"/>
    </source>
</evidence>
<gene>
    <name evidence="11" type="ORF">M407DRAFT_242003</name>
</gene>
<dbReference type="NCBIfam" id="NF010568">
    <property type="entry name" value="PRK13961.1"/>
    <property type="match status" value="1"/>
</dbReference>
<accession>A0A0C3QSF3</accession>
<organism evidence="11 12">
    <name type="scientific">Tulasnella calospora MUT 4182</name>
    <dbReference type="NCBI Taxonomy" id="1051891"/>
    <lineage>
        <taxon>Eukaryota</taxon>
        <taxon>Fungi</taxon>
        <taxon>Dikarya</taxon>
        <taxon>Basidiomycota</taxon>
        <taxon>Agaricomycotina</taxon>
        <taxon>Agaricomycetes</taxon>
        <taxon>Cantharellales</taxon>
        <taxon>Tulasnellaceae</taxon>
        <taxon>Tulasnella</taxon>
    </lineage>
</organism>
<dbReference type="UniPathway" id="UPA00074">
    <property type="reaction ID" value="UER00131"/>
</dbReference>
<dbReference type="Proteomes" id="UP000054248">
    <property type="component" value="Unassembled WGS sequence"/>
</dbReference>
<keyword evidence="8" id="KW-0067">ATP-binding</keyword>
<comment type="similarity">
    <text evidence="2">Belongs to the SAICAR synthetase family.</text>
</comment>
<sequence>MAPITTTNFESLKLISRGKVRDIYATSDPNALLFVATDRISAYDVILNNGIPNKGRILTQLSLFWFEKLREIIPNHLITTDVDQMPDDVKAYRDQLEGRSMLVRRAEVIPLEAIVRGYITGSAWSEYKKSGTVHGISLPAGLVESSKLPEPLFTPSTKAEQGAHDENIHPDQARKLIGSDLYEEVSQAALKLYSAAAAHAAERGIILADTKFEFGLVEPSAEGGKKELILIDEVLTPDSSRYWPAEGYEPGKSQPSFDKQYLRDWLVSKGFKKGLESGLDGNGWTIDAEVVEGTQKRYEEVSRLISDREP</sequence>
<dbReference type="Gene3D" id="3.30.470.20">
    <property type="entry name" value="ATP-grasp fold, B domain"/>
    <property type="match status" value="1"/>
</dbReference>
<dbReference type="STRING" id="1051891.A0A0C3QSF3"/>
<dbReference type="OrthoDB" id="9991235at2759"/>
<dbReference type="Pfam" id="PF01259">
    <property type="entry name" value="SAICAR_synt"/>
    <property type="match status" value="1"/>
</dbReference>
<protein>
    <recommendedName>
        <fullName evidence="4">Phosphoribosylaminoimidazole-succinocarboxamide synthase</fullName>
        <ecNumber evidence="3">6.3.2.6</ecNumber>
    </recommendedName>
    <alternativeName>
        <fullName evidence="9">SAICAR synthetase</fullName>
    </alternativeName>
</protein>
<dbReference type="PANTHER" id="PTHR43700:SF1">
    <property type="entry name" value="PHOSPHORIBOSYLAMINOIMIDAZOLE-SUCCINOCARBOXAMIDE SYNTHASE"/>
    <property type="match status" value="1"/>
</dbReference>
<evidence type="ECO:0000256" key="3">
    <source>
        <dbReference type="ARBA" id="ARBA00012217"/>
    </source>
</evidence>
<dbReference type="HAMAP" id="MF_00137">
    <property type="entry name" value="SAICAR_synth"/>
    <property type="match status" value="1"/>
</dbReference>
<evidence type="ECO:0000256" key="5">
    <source>
        <dbReference type="ARBA" id="ARBA00022598"/>
    </source>
</evidence>
<keyword evidence="7" id="KW-0658">Purine biosynthesis</keyword>
<dbReference type="NCBIfam" id="TIGR00081">
    <property type="entry name" value="purC"/>
    <property type="match status" value="1"/>
</dbReference>
<reference evidence="12" key="2">
    <citation type="submission" date="2015-01" db="EMBL/GenBank/DDBJ databases">
        <title>Evolutionary Origins and Diversification of the Mycorrhizal Mutualists.</title>
        <authorList>
            <consortium name="DOE Joint Genome Institute"/>
            <consortium name="Mycorrhizal Genomics Consortium"/>
            <person name="Kohler A."/>
            <person name="Kuo A."/>
            <person name="Nagy L.G."/>
            <person name="Floudas D."/>
            <person name="Copeland A."/>
            <person name="Barry K.W."/>
            <person name="Cichocki N."/>
            <person name="Veneault-Fourrey C."/>
            <person name="LaButti K."/>
            <person name="Lindquist E.A."/>
            <person name="Lipzen A."/>
            <person name="Lundell T."/>
            <person name="Morin E."/>
            <person name="Murat C."/>
            <person name="Riley R."/>
            <person name="Ohm R."/>
            <person name="Sun H."/>
            <person name="Tunlid A."/>
            <person name="Henrissat B."/>
            <person name="Grigoriev I.V."/>
            <person name="Hibbett D.S."/>
            <person name="Martin F."/>
        </authorList>
    </citation>
    <scope>NUCLEOTIDE SEQUENCE [LARGE SCALE GENOMIC DNA]</scope>
    <source>
        <strain evidence="12">MUT 4182</strain>
    </source>
</reference>
<reference evidence="11 12" key="1">
    <citation type="submission" date="2014-04" db="EMBL/GenBank/DDBJ databases">
        <authorList>
            <consortium name="DOE Joint Genome Institute"/>
            <person name="Kuo A."/>
            <person name="Girlanda M."/>
            <person name="Perotto S."/>
            <person name="Kohler A."/>
            <person name="Nagy L.G."/>
            <person name="Floudas D."/>
            <person name="Copeland A."/>
            <person name="Barry K.W."/>
            <person name="Cichocki N."/>
            <person name="Veneault-Fourrey C."/>
            <person name="LaButti K."/>
            <person name="Lindquist E.A."/>
            <person name="Lipzen A."/>
            <person name="Lundell T."/>
            <person name="Morin E."/>
            <person name="Murat C."/>
            <person name="Sun H."/>
            <person name="Tunlid A."/>
            <person name="Henrissat B."/>
            <person name="Grigoriev I.V."/>
            <person name="Hibbett D.S."/>
            <person name="Martin F."/>
            <person name="Nordberg H.P."/>
            <person name="Cantor M.N."/>
            <person name="Hua S.X."/>
        </authorList>
    </citation>
    <scope>NUCLEOTIDE SEQUENCE [LARGE SCALE GENOMIC DNA]</scope>
    <source>
        <strain evidence="11 12">MUT 4182</strain>
    </source>
</reference>
<dbReference type="InterPro" id="IPR018236">
    <property type="entry name" value="SAICAR_synthetase_CS"/>
</dbReference>
<dbReference type="GO" id="GO:0005737">
    <property type="term" value="C:cytoplasm"/>
    <property type="evidence" value="ECO:0007669"/>
    <property type="project" value="TreeGrafter"/>
</dbReference>
<comment type="pathway">
    <text evidence="1">Purine metabolism; IMP biosynthesis via de novo pathway; 5-amino-1-(5-phospho-D-ribosyl)imidazole-4-carboxamide from 5-amino-1-(5-phospho-D-ribosyl)imidazole-4-carboxylate: step 1/2.</text>
</comment>
<keyword evidence="6" id="KW-0547">Nucleotide-binding</keyword>
<keyword evidence="5" id="KW-0436">Ligase</keyword>
<keyword evidence="12" id="KW-1185">Reference proteome</keyword>
<dbReference type="InterPro" id="IPR001636">
    <property type="entry name" value="SAICAR_synth"/>
</dbReference>
<evidence type="ECO:0000313" key="12">
    <source>
        <dbReference type="Proteomes" id="UP000054248"/>
    </source>
</evidence>
<evidence type="ECO:0000313" key="11">
    <source>
        <dbReference type="EMBL" id="KIO30909.1"/>
    </source>
</evidence>
<dbReference type="FunFam" id="3.30.200.20:FF:000392">
    <property type="entry name" value="Phosphoribosylaminoimidazole-succinocarboxamide synthase"/>
    <property type="match status" value="1"/>
</dbReference>
<dbReference type="EMBL" id="KN822967">
    <property type="protein sequence ID" value="KIO30909.1"/>
    <property type="molecule type" value="Genomic_DNA"/>
</dbReference>
<dbReference type="PROSITE" id="PS01057">
    <property type="entry name" value="SAICAR_SYNTHETASE_1"/>
    <property type="match status" value="1"/>
</dbReference>
<dbReference type="PROSITE" id="PS01058">
    <property type="entry name" value="SAICAR_SYNTHETASE_2"/>
    <property type="match status" value="1"/>
</dbReference>
<feature type="domain" description="SAICAR synthetase/ADE2 N-terminal" evidence="10">
    <location>
        <begin position="15"/>
        <end position="273"/>
    </location>
</feature>
<dbReference type="CDD" id="cd01414">
    <property type="entry name" value="SAICAR_synt_Sc"/>
    <property type="match status" value="1"/>
</dbReference>
<dbReference type="InterPro" id="IPR028923">
    <property type="entry name" value="SAICAR_synt/ADE2_N"/>
</dbReference>
<proteinExistence type="inferred from homology"/>
<evidence type="ECO:0000256" key="6">
    <source>
        <dbReference type="ARBA" id="ARBA00022741"/>
    </source>
</evidence>
<name>A0A0C3QSF3_9AGAM</name>
<dbReference type="PANTHER" id="PTHR43700">
    <property type="entry name" value="PHOSPHORIBOSYLAMINOIMIDAZOLE-SUCCINOCARBOXAMIDE SYNTHASE"/>
    <property type="match status" value="1"/>
</dbReference>
<dbReference type="GO" id="GO:0005524">
    <property type="term" value="F:ATP binding"/>
    <property type="evidence" value="ECO:0007669"/>
    <property type="project" value="UniProtKB-KW"/>
</dbReference>
<evidence type="ECO:0000256" key="9">
    <source>
        <dbReference type="ARBA" id="ARBA00030409"/>
    </source>
</evidence>